<dbReference type="PROSITE" id="PS50937">
    <property type="entry name" value="HTH_MERR_2"/>
    <property type="match status" value="1"/>
</dbReference>
<evidence type="ECO:0000256" key="3">
    <source>
        <dbReference type="ARBA" id="ARBA00023125"/>
    </source>
</evidence>
<gene>
    <name evidence="6" type="ORF">KEH51_28045</name>
</gene>
<keyword evidence="4" id="KW-0804">Transcription</keyword>
<dbReference type="GO" id="GO:0003700">
    <property type="term" value="F:DNA-binding transcription factor activity"/>
    <property type="evidence" value="ECO:0007669"/>
    <property type="project" value="InterPro"/>
</dbReference>
<proteinExistence type="predicted"/>
<evidence type="ECO:0000256" key="1">
    <source>
        <dbReference type="ARBA" id="ARBA00022491"/>
    </source>
</evidence>
<sequence length="72" mass="8483">MAKLRGVTVDTLRHYDKIGLLKPFHIDPETGYRYYSISQYEVLGTIKELRSIGFSLEEIKQFLTDRNVKSRF</sequence>
<dbReference type="AlphaFoldDB" id="A0A941FUD9"/>
<feature type="non-terminal residue" evidence="6">
    <location>
        <position position="72"/>
    </location>
</feature>
<protein>
    <submittedName>
        <fullName evidence="6">MerR family transcriptional regulator</fullName>
    </submittedName>
</protein>
<keyword evidence="2" id="KW-0805">Transcription regulation</keyword>
<organism evidence="6 7">
    <name type="scientific">Peribacillus frigoritolerans</name>
    <dbReference type="NCBI Taxonomy" id="450367"/>
    <lineage>
        <taxon>Bacteria</taxon>
        <taxon>Bacillati</taxon>
        <taxon>Bacillota</taxon>
        <taxon>Bacilli</taxon>
        <taxon>Bacillales</taxon>
        <taxon>Bacillaceae</taxon>
        <taxon>Peribacillus</taxon>
    </lineage>
</organism>
<dbReference type="PANTHER" id="PTHR30204:SF69">
    <property type="entry name" value="MERR-FAMILY TRANSCRIPTIONAL REGULATOR"/>
    <property type="match status" value="1"/>
</dbReference>
<evidence type="ECO:0000259" key="5">
    <source>
        <dbReference type="PROSITE" id="PS50937"/>
    </source>
</evidence>
<comment type="caution">
    <text evidence="6">The sequence shown here is derived from an EMBL/GenBank/DDBJ whole genome shotgun (WGS) entry which is preliminary data.</text>
</comment>
<dbReference type="InterPro" id="IPR047057">
    <property type="entry name" value="MerR_fam"/>
</dbReference>
<keyword evidence="1" id="KW-0678">Repressor</keyword>
<accession>A0A941FUD9</accession>
<dbReference type="Proteomes" id="UP000680045">
    <property type="component" value="Unassembled WGS sequence"/>
</dbReference>
<dbReference type="GO" id="GO:0003677">
    <property type="term" value="F:DNA binding"/>
    <property type="evidence" value="ECO:0007669"/>
    <property type="project" value="UniProtKB-KW"/>
</dbReference>
<dbReference type="Gene3D" id="1.10.1660.10">
    <property type="match status" value="1"/>
</dbReference>
<dbReference type="SUPFAM" id="SSF46955">
    <property type="entry name" value="Putative DNA-binding domain"/>
    <property type="match status" value="1"/>
</dbReference>
<dbReference type="PANTHER" id="PTHR30204">
    <property type="entry name" value="REDOX-CYCLING DRUG-SENSING TRANSCRIPTIONAL ACTIVATOR SOXR"/>
    <property type="match status" value="1"/>
</dbReference>
<evidence type="ECO:0000313" key="6">
    <source>
        <dbReference type="EMBL" id="MBR8646257.1"/>
    </source>
</evidence>
<reference evidence="6" key="1">
    <citation type="submission" date="2021-04" db="EMBL/GenBank/DDBJ databases">
        <title>Whole genome sequencing of Enterococci isolates from hospitalized patients.</title>
        <authorList>
            <person name="Ogoti B.M."/>
            <person name="Onyambu F.G."/>
        </authorList>
    </citation>
    <scope>NUCLEOTIDE SEQUENCE</scope>
    <source>
        <strain evidence="6">242</strain>
    </source>
</reference>
<keyword evidence="3" id="KW-0238">DNA-binding</keyword>
<dbReference type="SMART" id="SM00422">
    <property type="entry name" value="HTH_MERR"/>
    <property type="match status" value="1"/>
</dbReference>
<evidence type="ECO:0000256" key="2">
    <source>
        <dbReference type="ARBA" id="ARBA00023015"/>
    </source>
</evidence>
<name>A0A941FUD9_9BACI</name>
<evidence type="ECO:0000313" key="7">
    <source>
        <dbReference type="Proteomes" id="UP000680045"/>
    </source>
</evidence>
<dbReference type="InterPro" id="IPR009061">
    <property type="entry name" value="DNA-bd_dom_put_sf"/>
</dbReference>
<feature type="domain" description="HTH merR-type" evidence="5">
    <location>
        <begin position="1"/>
        <end position="65"/>
    </location>
</feature>
<dbReference type="EMBL" id="JAGTPW010000082">
    <property type="protein sequence ID" value="MBR8646257.1"/>
    <property type="molecule type" value="Genomic_DNA"/>
</dbReference>
<evidence type="ECO:0000256" key="4">
    <source>
        <dbReference type="ARBA" id="ARBA00023163"/>
    </source>
</evidence>
<dbReference type="Pfam" id="PF13411">
    <property type="entry name" value="MerR_1"/>
    <property type="match status" value="1"/>
</dbReference>
<dbReference type="InterPro" id="IPR000551">
    <property type="entry name" value="MerR-type_HTH_dom"/>
</dbReference>